<reference evidence="7" key="1">
    <citation type="journal article" date="2017" name="Nucleic Acids Res.">
        <title>Proteogenomics produces comprehensive and highly accurate protein-coding gene annotation in a complete genome assembly of Malassezia sympodialis.</title>
        <authorList>
            <person name="Zhu Y."/>
            <person name="Engstroem P.G."/>
            <person name="Tellgren-Roth C."/>
            <person name="Baudo C.D."/>
            <person name="Kennell J.C."/>
            <person name="Sun S."/>
            <person name="Billmyre R.B."/>
            <person name="Schroeder M.S."/>
            <person name="Andersson A."/>
            <person name="Holm T."/>
            <person name="Sigurgeirsson B."/>
            <person name="Wu G."/>
            <person name="Sankaranarayanan S.R."/>
            <person name="Siddharthan R."/>
            <person name="Sanyal K."/>
            <person name="Lundeberg J."/>
            <person name="Nystedt B."/>
            <person name="Boekhout T."/>
            <person name="Dawson T.L. Jr."/>
            <person name="Heitman J."/>
            <person name="Scheynius A."/>
            <person name="Lehtioe J."/>
        </authorList>
    </citation>
    <scope>NUCLEOTIDE SEQUENCE [LARGE SCALE GENOMIC DNA]</scope>
    <source>
        <strain evidence="7">ATCC 42132</strain>
    </source>
</reference>
<feature type="compositionally biased region" description="Basic and acidic residues" evidence="5">
    <location>
        <begin position="199"/>
        <end position="212"/>
    </location>
</feature>
<dbReference type="OMA" id="MQPHQPT"/>
<dbReference type="GO" id="GO:0006397">
    <property type="term" value="P:mRNA processing"/>
    <property type="evidence" value="ECO:0007669"/>
    <property type="project" value="UniProtKB-KW"/>
</dbReference>
<dbReference type="HOGENOM" id="CLU_710044_0_0_1"/>
<dbReference type="EMBL" id="LT671822">
    <property type="protein sequence ID" value="SHO77044.1"/>
    <property type="molecule type" value="Genomic_DNA"/>
</dbReference>
<evidence type="ECO:0000256" key="3">
    <source>
        <dbReference type="ARBA" id="ARBA00022490"/>
    </source>
</evidence>
<dbReference type="STRING" id="1230383.M5E581"/>
<evidence type="ECO:0000256" key="1">
    <source>
        <dbReference type="ARBA" id="ARBA00004496"/>
    </source>
</evidence>
<organism evidence="6 7">
    <name type="scientific">Malassezia sympodialis (strain ATCC 42132)</name>
    <name type="common">Atopic eczema-associated yeast</name>
    <dbReference type="NCBI Taxonomy" id="1230383"/>
    <lineage>
        <taxon>Eukaryota</taxon>
        <taxon>Fungi</taxon>
        <taxon>Dikarya</taxon>
        <taxon>Basidiomycota</taxon>
        <taxon>Ustilaginomycotina</taxon>
        <taxon>Malasseziomycetes</taxon>
        <taxon>Malasseziales</taxon>
        <taxon>Malasseziaceae</taxon>
        <taxon>Malassezia</taxon>
    </lineage>
</organism>
<keyword evidence="4" id="KW-0507">mRNA processing</keyword>
<dbReference type="PANTHER" id="PTHR16290:SF0">
    <property type="entry name" value="DECAPPING PROTEIN 1, ISOFORM A"/>
    <property type="match status" value="1"/>
</dbReference>
<dbReference type="GO" id="GO:0000932">
    <property type="term" value="C:P-body"/>
    <property type="evidence" value="ECO:0007669"/>
    <property type="project" value="TreeGrafter"/>
</dbReference>
<name>M5E581_MALS4</name>
<accession>M5E581</accession>
<feature type="region of interest" description="Disordered" evidence="5">
    <location>
        <begin position="240"/>
        <end position="283"/>
    </location>
</feature>
<dbReference type="GO" id="GO:0000290">
    <property type="term" value="P:deadenylation-dependent decapping of nuclear-transcribed mRNA"/>
    <property type="evidence" value="ECO:0007669"/>
    <property type="project" value="InterPro"/>
</dbReference>
<keyword evidence="7" id="KW-1185">Reference proteome</keyword>
<comment type="subcellular location">
    <subcellularLocation>
        <location evidence="1">Cytoplasm</location>
    </subcellularLocation>
</comment>
<evidence type="ECO:0000313" key="7">
    <source>
        <dbReference type="Proteomes" id="UP000186303"/>
    </source>
</evidence>
<gene>
    <name evidence="6" type="ORF">MSYG_1384</name>
</gene>
<dbReference type="VEuPathDB" id="FungiDB:MSYG_1384"/>
<dbReference type="InterPro" id="IPR011993">
    <property type="entry name" value="PH-like_dom_sf"/>
</dbReference>
<dbReference type="GO" id="GO:0003729">
    <property type="term" value="F:mRNA binding"/>
    <property type="evidence" value="ECO:0007669"/>
    <property type="project" value="TreeGrafter"/>
</dbReference>
<dbReference type="Pfam" id="PF06058">
    <property type="entry name" value="DCP1"/>
    <property type="match status" value="1"/>
</dbReference>
<proteinExistence type="inferred from homology"/>
<protein>
    <submittedName>
        <fullName evidence="6">Uncharacterized protein</fullName>
    </submittedName>
</protein>
<dbReference type="CDD" id="cd13182">
    <property type="entry name" value="EVH1-like_Dcp1"/>
    <property type="match status" value="1"/>
</dbReference>
<evidence type="ECO:0000313" key="6">
    <source>
        <dbReference type="EMBL" id="SHO77044.1"/>
    </source>
</evidence>
<dbReference type="RefSeq" id="XP_018738896.1">
    <property type="nucleotide sequence ID" value="XM_018884709.1"/>
</dbReference>
<dbReference type="SUPFAM" id="SSF50729">
    <property type="entry name" value="PH domain-like"/>
    <property type="match status" value="1"/>
</dbReference>
<dbReference type="KEGG" id="msym:MSY001_0254"/>
<dbReference type="Gene3D" id="2.30.29.30">
    <property type="entry name" value="Pleckstrin-homology domain (PH domain)/Phosphotyrosine-binding domain (PTB)"/>
    <property type="match status" value="1"/>
</dbReference>
<evidence type="ECO:0000256" key="4">
    <source>
        <dbReference type="ARBA" id="ARBA00022664"/>
    </source>
</evidence>
<dbReference type="OrthoDB" id="440673at2759"/>
<sequence length="337" mass="36952">MDLDERLQLNTRVLRRFDPCISQILGVASFAVLYSFEKGEWTKTGTEGPLFLFQRCEAPYFGLQILNRNEPENFAVGITPDDDIELSSEFIIYRSHQKSDSDDEGICGFWIFEPSQLEQLGKLILTLQEGPYPPPPPPAPVASETICLDDLFGTQTDAPAPAAPAPVFTDEDKAGASILNALFRDAAPAQKQPEAQEEAWAKEAPETEKEEQGSAPVPEAQVPAQSIDLDDLFASATLREPEAVDTAPPARPEDAAPVAEEVSKETPQPAAQEPPSAPAPAPERGLLELLHSNDAVARIPPTLLDRAEFVQHLIVLLCTDKAYVDQLYTEYRARHGR</sequence>
<feature type="region of interest" description="Disordered" evidence="5">
    <location>
        <begin position="187"/>
        <end position="223"/>
    </location>
</feature>
<evidence type="ECO:0000256" key="2">
    <source>
        <dbReference type="ARBA" id="ARBA00008778"/>
    </source>
</evidence>
<dbReference type="Proteomes" id="UP000186303">
    <property type="component" value="Chromosome 2"/>
</dbReference>
<dbReference type="GO" id="GO:0031087">
    <property type="term" value="P:deadenylation-independent decapping of nuclear-transcribed mRNA"/>
    <property type="evidence" value="ECO:0007669"/>
    <property type="project" value="TreeGrafter"/>
</dbReference>
<dbReference type="AlphaFoldDB" id="M5E581"/>
<dbReference type="PANTHER" id="PTHR16290">
    <property type="entry name" value="TRANSCRIPTION FACTOR SMIF DECAPPING ENZYME DCP1"/>
    <property type="match status" value="1"/>
</dbReference>
<evidence type="ECO:0000256" key="5">
    <source>
        <dbReference type="SAM" id="MobiDB-lite"/>
    </source>
</evidence>
<comment type="similarity">
    <text evidence="2">Belongs to the DCP1 family.</text>
</comment>
<dbReference type="GO" id="GO:0008047">
    <property type="term" value="F:enzyme activator activity"/>
    <property type="evidence" value="ECO:0007669"/>
    <property type="project" value="InterPro"/>
</dbReference>
<dbReference type="InterPro" id="IPR010334">
    <property type="entry name" value="Dcp1"/>
</dbReference>
<keyword evidence="3" id="KW-0963">Cytoplasm</keyword>